<organism evidence="10 11">
    <name type="scientific">Rhizomicrobium palustre</name>
    <dbReference type="NCBI Taxonomy" id="189966"/>
    <lineage>
        <taxon>Bacteria</taxon>
        <taxon>Pseudomonadati</taxon>
        <taxon>Pseudomonadota</taxon>
        <taxon>Alphaproteobacteria</taxon>
        <taxon>Micropepsales</taxon>
        <taxon>Micropepsaceae</taxon>
        <taxon>Rhizomicrobium</taxon>
    </lineage>
</organism>
<dbReference type="InterPro" id="IPR010720">
    <property type="entry name" value="Alpha-L-AF_C"/>
</dbReference>
<protein>
    <recommendedName>
        <fullName evidence="4">non-reducing end alpha-L-arabinofuranosidase</fullName>
        <ecNumber evidence="4">3.2.1.55</ecNumber>
    </recommendedName>
</protein>
<dbReference type="GO" id="GO:0000272">
    <property type="term" value="P:polysaccharide catabolic process"/>
    <property type="evidence" value="ECO:0007669"/>
    <property type="project" value="TreeGrafter"/>
</dbReference>
<sequence>MRRGIVLAAVLTAAFGANALAENATLTVHADKPGAVINKYIYGQFSEHLGTGIYGGIYVGKDSKIPNTRGMRNDVIAALKDLHVPLVRWPGGCFADEYHWRDGIGPKRVTRINTNWGGVPDPNTFGTHEFFDFVELIGADAYVNANMGTGTAAEAAQWLEYMTGDQDTTLVQERKANGRDKPFKVSIYALGNETWGCGGNMRGEYYADQYNQWATFMKTAQKPGPLMLASGDRSGEAIDFTKALMANRRAPMDGISLHYYTTLGKWEDKDSALGFNESGWITTLSQTLKMDGFIKNHDDVMTEAEKKTAAEGGHKNKVGLYIDEWGTWYKPEPGSNPGFLVQQNTIRDALVAAANLNIFHKHADRVTMTSIAQTINVLQAMILTDGPKMVKTPTYWAFYMYKPFQDATSLPVDIKSGTYSYGGVTIPQVSASAAKAKDGSIVIGLANLDPHKPASIAAALDGVKGTVVSGQILTGDAMDAHNSFEKPDVVHPVAFTGASLSGGKLTATLPAKSVVVLTIK</sequence>
<name>A0A846N1B4_9PROT</name>
<dbReference type="AlphaFoldDB" id="A0A846N1B4"/>
<comment type="subunit">
    <text evidence="3">Homohexamer; trimer of dimers.</text>
</comment>
<dbReference type="Pfam" id="PF06964">
    <property type="entry name" value="Alpha-L-AF_C"/>
    <property type="match status" value="1"/>
</dbReference>
<keyword evidence="7 10" id="KW-0326">Glycosidase</keyword>
<dbReference type="SUPFAM" id="SSF51011">
    <property type="entry name" value="Glycosyl hydrolase domain"/>
    <property type="match status" value="1"/>
</dbReference>
<dbReference type="Gene3D" id="2.60.40.1180">
    <property type="entry name" value="Golgi alpha-mannosidase II"/>
    <property type="match status" value="1"/>
</dbReference>
<feature type="chain" id="PRO_5032373071" description="non-reducing end alpha-L-arabinofuranosidase" evidence="8">
    <location>
        <begin position="20"/>
        <end position="520"/>
    </location>
</feature>
<feature type="domain" description="Alpha-L-arabinofuranosidase C-terminal" evidence="9">
    <location>
        <begin position="323"/>
        <end position="513"/>
    </location>
</feature>
<comment type="catalytic activity">
    <reaction evidence="1">
        <text>Hydrolysis of terminal non-reducing alpha-L-arabinofuranoside residues in alpha-L-arabinosides.</text>
        <dbReference type="EC" id="3.2.1.55"/>
    </reaction>
</comment>
<dbReference type="GO" id="GO:0046556">
    <property type="term" value="F:alpha-L-arabinofuranosidase activity"/>
    <property type="evidence" value="ECO:0007669"/>
    <property type="project" value="UniProtKB-EC"/>
</dbReference>
<feature type="signal peptide" evidence="8">
    <location>
        <begin position="1"/>
        <end position="19"/>
    </location>
</feature>
<accession>A0A846N1B4</accession>
<gene>
    <name evidence="10" type="ORF">FHS83_002439</name>
</gene>
<dbReference type="RefSeq" id="WP_167083237.1">
    <property type="nucleotide sequence ID" value="NZ_BAAADC010000001.1"/>
</dbReference>
<evidence type="ECO:0000256" key="2">
    <source>
        <dbReference type="ARBA" id="ARBA00007186"/>
    </source>
</evidence>
<dbReference type="InterPro" id="IPR055235">
    <property type="entry name" value="ASD1_cat"/>
</dbReference>
<evidence type="ECO:0000313" key="11">
    <source>
        <dbReference type="Proteomes" id="UP000570514"/>
    </source>
</evidence>
<dbReference type="PANTHER" id="PTHR43576:SF2">
    <property type="entry name" value="INTRACELLULAR EXO-ALPHA-L-ARABINOFURANOSIDASE 2"/>
    <property type="match status" value="1"/>
</dbReference>
<keyword evidence="5 10" id="KW-0378">Hydrolase</keyword>
<keyword evidence="8" id="KW-0732">Signal</keyword>
<evidence type="ECO:0000313" key="10">
    <source>
        <dbReference type="EMBL" id="NIK89121.1"/>
    </source>
</evidence>
<evidence type="ECO:0000256" key="6">
    <source>
        <dbReference type="ARBA" id="ARBA00023277"/>
    </source>
</evidence>
<dbReference type="Pfam" id="PF22848">
    <property type="entry name" value="ASD1_dom"/>
    <property type="match status" value="1"/>
</dbReference>
<dbReference type="SUPFAM" id="SSF51445">
    <property type="entry name" value="(Trans)glycosidases"/>
    <property type="match status" value="1"/>
</dbReference>
<keyword evidence="11" id="KW-1185">Reference proteome</keyword>
<keyword evidence="6" id="KW-0119">Carbohydrate metabolism</keyword>
<evidence type="ECO:0000256" key="7">
    <source>
        <dbReference type="ARBA" id="ARBA00023295"/>
    </source>
</evidence>
<dbReference type="EC" id="3.2.1.55" evidence="4"/>
<dbReference type="SMART" id="SM00813">
    <property type="entry name" value="Alpha-L-AF_C"/>
    <property type="match status" value="1"/>
</dbReference>
<dbReference type="PANTHER" id="PTHR43576">
    <property type="entry name" value="ALPHA-L-ARABINOFURANOSIDASE C-RELATED"/>
    <property type="match status" value="1"/>
</dbReference>
<comment type="caution">
    <text evidence="10">The sequence shown here is derived from an EMBL/GenBank/DDBJ whole genome shotgun (WGS) entry which is preliminary data.</text>
</comment>
<dbReference type="Proteomes" id="UP000570514">
    <property type="component" value="Unassembled WGS sequence"/>
</dbReference>
<evidence type="ECO:0000256" key="8">
    <source>
        <dbReference type="SAM" id="SignalP"/>
    </source>
</evidence>
<dbReference type="EMBL" id="JAASRM010000001">
    <property type="protein sequence ID" value="NIK89121.1"/>
    <property type="molecule type" value="Genomic_DNA"/>
</dbReference>
<evidence type="ECO:0000256" key="1">
    <source>
        <dbReference type="ARBA" id="ARBA00001462"/>
    </source>
</evidence>
<dbReference type="InterPro" id="IPR013780">
    <property type="entry name" value="Glyco_hydro_b"/>
</dbReference>
<evidence type="ECO:0000256" key="3">
    <source>
        <dbReference type="ARBA" id="ARBA00011165"/>
    </source>
</evidence>
<evidence type="ECO:0000259" key="9">
    <source>
        <dbReference type="SMART" id="SM00813"/>
    </source>
</evidence>
<dbReference type="GO" id="GO:0046373">
    <property type="term" value="P:L-arabinose metabolic process"/>
    <property type="evidence" value="ECO:0007669"/>
    <property type="project" value="InterPro"/>
</dbReference>
<comment type="similarity">
    <text evidence="2">Belongs to the glycosyl hydrolase 51 family.</text>
</comment>
<evidence type="ECO:0000256" key="5">
    <source>
        <dbReference type="ARBA" id="ARBA00022801"/>
    </source>
</evidence>
<dbReference type="Gene3D" id="3.20.20.80">
    <property type="entry name" value="Glycosidases"/>
    <property type="match status" value="1"/>
</dbReference>
<dbReference type="InterPro" id="IPR017853">
    <property type="entry name" value="GH"/>
</dbReference>
<evidence type="ECO:0000256" key="4">
    <source>
        <dbReference type="ARBA" id="ARBA00012670"/>
    </source>
</evidence>
<proteinExistence type="inferred from homology"/>
<reference evidence="10 11" key="1">
    <citation type="submission" date="2020-03" db="EMBL/GenBank/DDBJ databases">
        <title>Genomic Encyclopedia of Type Strains, Phase IV (KMG-IV): sequencing the most valuable type-strain genomes for metagenomic binning, comparative biology and taxonomic classification.</title>
        <authorList>
            <person name="Goeker M."/>
        </authorList>
    </citation>
    <scope>NUCLEOTIDE SEQUENCE [LARGE SCALE GENOMIC DNA]</scope>
    <source>
        <strain evidence="10 11">DSM 19867</strain>
    </source>
</reference>